<keyword evidence="1 3" id="KW-0349">Heme</keyword>
<feature type="active site" evidence="2">
    <location>
        <position position="34"/>
    </location>
</feature>
<evidence type="ECO:0000256" key="3">
    <source>
        <dbReference type="PIRSR" id="PIRSR000296-2"/>
    </source>
</evidence>
<sequence>MPLPNDEKLIALSEEILKEFEKVFGPHPGFRPAHAKGTMLTGRFTPSNEATSLTRAQHATQASTPVTVRFSNSTGIPLLPDNDANADPRGIAIRFNLAEHVHTDIVAHSANGFPATDGAGFLEFLRAVTQEDKAKVQEFVGSHPKALAFVQSITPMPVSFAQERYFGLTAMKFTNKDGVTRFGRYTIVPEAGEEHLSADAAAGKDANYLFDEFTERIGKGPVKFKITVQVAEDGDVINDATVHWPADRKVVELGTIELTQPVAADAREQKQIIFDPIPRLDGIEPSEDPLLELRAAVYLISGRKRRSAPEPTE</sequence>
<dbReference type="PANTHER" id="PTHR11465:SF62">
    <property type="entry name" value="CATALASE T"/>
    <property type="match status" value="1"/>
</dbReference>
<dbReference type="RefSeq" id="WP_130417869.1">
    <property type="nucleotide sequence ID" value="NZ_SHKW01000001.1"/>
</dbReference>
<gene>
    <name evidence="5" type="ORF">BDD14_1082</name>
</gene>
<dbReference type="AlphaFoldDB" id="A0A4Q7YRZ1"/>
<dbReference type="EMBL" id="SHKW01000001">
    <property type="protein sequence ID" value="RZU39693.1"/>
    <property type="molecule type" value="Genomic_DNA"/>
</dbReference>
<evidence type="ECO:0000313" key="6">
    <source>
        <dbReference type="Proteomes" id="UP000292958"/>
    </source>
</evidence>
<keyword evidence="1" id="KW-0575">Peroxidase</keyword>
<comment type="cofactor">
    <cofactor evidence="1">
        <name>heme</name>
        <dbReference type="ChEBI" id="CHEBI:30413"/>
    </cofactor>
</comment>
<organism evidence="5 6">
    <name type="scientific">Edaphobacter modestus</name>
    <dbReference type="NCBI Taxonomy" id="388466"/>
    <lineage>
        <taxon>Bacteria</taxon>
        <taxon>Pseudomonadati</taxon>
        <taxon>Acidobacteriota</taxon>
        <taxon>Terriglobia</taxon>
        <taxon>Terriglobales</taxon>
        <taxon>Acidobacteriaceae</taxon>
        <taxon>Edaphobacter</taxon>
    </lineage>
</organism>
<dbReference type="GO" id="GO:0020037">
    <property type="term" value="F:heme binding"/>
    <property type="evidence" value="ECO:0007669"/>
    <property type="project" value="InterPro"/>
</dbReference>
<dbReference type="EC" id="1.11.1.-" evidence="1"/>
<dbReference type="Pfam" id="PF00199">
    <property type="entry name" value="Catalase"/>
    <property type="match status" value="1"/>
</dbReference>
<dbReference type="Gene3D" id="2.40.180.10">
    <property type="entry name" value="Catalase core domain"/>
    <property type="match status" value="1"/>
</dbReference>
<dbReference type="Gene3D" id="1.20.1280.120">
    <property type="match status" value="1"/>
</dbReference>
<dbReference type="SUPFAM" id="SSF56634">
    <property type="entry name" value="Heme-dependent catalase-like"/>
    <property type="match status" value="1"/>
</dbReference>
<dbReference type="PANTHER" id="PTHR11465">
    <property type="entry name" value="CATALASE"/>
    <property type="match status" value="1"/>
</dbReference>
<reference evidence="5 6" key="1">
    <citation type="submission" date="2019-02" db="EMBL/GenBank/DDBJ databases">
        <title>Genomic Encyclopedia of Archaeal and Bacterial Type Strains, Phase II (KMG-II): from individual species to whole genera.</title>
        <authorList>
            <person name="Goeker M."/>
        </authorList>
    </citation>
    <scope>NUCLEOTIDE SEQUENCE [LARGE SCALE GENOMIC DNA]</scope>
    <source>
        <strain evidence="5 6">DSM 18101</strain>
    </source>
</reference>
<keyword evidence="6" id="KW-1185">Reference proteome</keyword>
<name>A0A4Q7YRZ1_9BACT</name>
<comment type="caution">
    <text evidence="5">The sequence shown here is derived from an EMBL/GenBank/DDBJ whole genome shotgun (WGS) entry which is preliminary data.</text>
</comment>
<dbReference type="GO" id="GO:0042542">
    <property type="term" value="P:response to hydrogen peroxide"/>
    <property type="evidence" value="ECO:0007669"/>
    <property type="project" value="TreeGrafter"/>
</dbReference>
<dbReference type="InterPro" id="IPR024168">
    <property type="entry name" value="Catalase_SrpA-type_pred"/>
</dbReference>
<keyword evidence="1" id="KW-0560">Oxidoreductase</keyword>
<protein>
    <recommendedName>
        <fullName evidence="1">Catalase-related peroxidase</fullName>
        <ecNumber evidence="1">1.11.1.-</ecNumber>
    </recommendedName>
</protein>
<dbReference type="GO" id="GO:0005737">
    <property type="term" value="C:cytoplasm"/>
    <property type="evidence" value="ECO:0007669"/>
    <property type="project" value="TreeGrafter"/>
</dbReference>
<evidence type="ECO:0000256" key="2">
    <source>
        <dbReference type="PIRSR" id="PIRSR000296-1"/>
    </source>
</evidence>
<evidence type="ECO:0000313" key="5">
    <source>
        <dbReference type="EMBL" id="RZU39693.1"/>
    </source>
</evidence>
<feature type="domain" description="Catalase core" evidence="4">
    <location>
        <begin position="1"/>
        <end position="312"/>
    </location>
</feature>
<dbReference type="InterPro" id="IPR018028">
    <property type="entry name" value="Catalase"/>
</dbReference>
<dbReference type="OrthoDB" id="255727at2"/>
<dbReference type="PIRSF" id="PIRSF000296">
    <property type="entry name" value="SrpA"/>
    <property type="match status" value="1"/>
</dbReference>
<evidence type="ECO:0000259" key="4">
    <source>
        <dbReference type="SMART" id="SM01060"/>
    </source>
</evidence>
<dbReference type="GO" id="GO:0042744">
    <property type="term" value="P:hydrogen peroxide catabolic process"/>
    <property type="evidence" value="ECO:0007669"/>
    <property type="project" value="TreeGrafter"/>
</dbReference>
<dbReference type="InterPro" id="IPR020835">
    <property type="entry name" value="Catalase_sf"/>
</dbReference>
<keyword evidence="1 3" id="KW-0408">Iron</keyword>
<comment type="similarity">
    <text evidence="1">Belongs to the catalase family.</text>
</comment>
<dbReference type="GO" id="GO:0004096">
    <property type="term" value="F:catalase activity"/>
    <property type="evidence" value="ECO:0007669"/>
    <property type="project" value="InterPro"/>
</dbReference>
<evidence type="ECO:0000256" key="1">
    <source>
        <dbReference type="PIRNR" id="PIRNR000296"/>
    </source>
</evidence>
<dbReference type="SMART" id="SM01060">
    <property type="entry name" value="Catalase"/>
    <property type="match status" value="1"/>
</dbReference>
<accession>A0A4Q7YRZ1</accession>
<comment type="function">
    <text evidence="1">Has an organic peroxide-dependent peroxidase activity.</text>
</comment>
<dbReference type="InterPro" id="IPR011614">
    <property type="entry name" value="Catalase_core"/>
</dbReference>
<proteinExistence type="inferred from homology"/>
<keyword evidence="1 3" id="KW-0479">Metal-binding</keyword>
<dbReference type="CDD" id="cd08153">
    <property type="entry name" value="srpA_like"/>
    <property type="match status" value="1"/>
</dbReference>
<dbReference type="GO" id="GO:0046872">
    <property type="term" value="F:metal ion binding"/>
    <property type="evidence" value="ECO:0007669"/>
    <property type="project" value="UniProtKB-KW"/>
</dbReference>
<dbReference type="Proteomes" id="UP000292958">
    <property type="component" value="Unassembled WGS sequence"/>
</dbReference>
<dbReference type="PROSITE" id="PS51402">
    <property type="entry name" value="CATALASE_3"/>
    <property type="match status" value="1"/>
</dbReference>
<feature type="binding site" description="axial binding residue" evidence="3">
    <location>
        <position position="298"/>
    </location>
    <ligand>
        <name>heme</name>
        <dbReference type="ChEBI" id="CHEBI:30413"/>
    </ligand>
    <ligandPart>
        <name>Fe</name>
        <dbReference type="ChEBI" id="CHEBI:18248"/>
    </ligandPart>
</feature>